<dbReference type="EMBL" id="JAENIM010000046">
    <property type="protein sequence ID" value="MBK1792541.1"/>
    <property type="molecule type" value="Genomic_DNA"/>
</dbReference>
<keyword evidence="6" id="KW-0456">Lyase</keyword>
<keyword evidence="10" id="KW-1185">Reference proteome</keyword>
<dbReference type="EC" id="4.1.2.25" evidence="4"/>
<evidence type="ECO:0000313" key="9">
    <source>
        <dbReference type="EMBL" id="MBK1792541.1"/>
    </source>
</evidence>
<evidence type="ECO:0000256" key="2">
    <source>
        <dbReference type="ARBA" id="ARBA00005013"/>
    </source>
</evidence>
<reference evidence="9" key="1">
    <citation type="submission" date="2021-01" db="EMBL/GenBank/DDBJ databases">
        <title>Modified the classification status of verrucomicrobia.</title>
        <authorList>
            <person name="Feng X."/>
        </authorList>
    </citation>
    <scope>NUCLEOTIDE SEQUENCE</scope>
    <source>
        <strain evidence="9">_KCTC 22039</strain>
    </source>
</reference>
<dbReference type="InterPro" id="IPR006156">
    <property type="entry name" value="Dihydroneopterin_aldolase"/>
</dbReference>
<keyword evidence="5" id="KW-0289">Folate biosynthesis</keyword>
<dbReference type="PANTHER" id="PTHR42844">
    <property type="entry name" value="DIHYDRONEOPTERIN ALDOLASE 1-RELATED"/>
    <property type="match status" value="1"/>
</dbReference>
<evidence type="ECO:0000256" key="6">
    <source>
        <dbReference type="ARBA" id="ARBA00023239"/>
    </source>
</evidence>
<dbReference type="Pfam" id="PF02152">
    <property type="entry name" value="FolB"/>
    <property type="match status" value="1"/>
</dbReference>
<dbReference type="SMART" id="SM00905">
    <property type="entry name" value="FolB"/>
    <property type="match status" value="1"/>
</dbReference>
<dbReference type="NCBIfam" id="TIGR00526">
    <property type="entry name" value="folB_dom"/>
    <property type="match status" value="1"/>
</dbReference>
<evidence type="ECO:0000256" key="1">
    <source>
        <dbReference type="ARBA" id="ARBA00001353"/>
    </source>
</evidence>
<dbReference type="InterPro" id="IPR043133">
    <property type="entry name" value="GTP-CH-I_C/QueF"/>
</dbReference>
<sequence length="119" mass="13716">MSDQIIIKNLRISTHIGVPAEERAMPQVLELSLWLQPSNTFDQLDDDIAKTVDYFQLTQRIHQLAGEKPRQLIETFAHDVVTMALAEFDLLSVELELHKFILPDTEFVGVRIKRERVSC</sequence>
<comment type="pathway">
    <text evidence="2">Cofactor biosynthesis; tetrahydrofolate biosynthesis; 2-amino-4-hydroxy-6-hydroxymethyl-7,8-dihydropteridine diphosphate from 7,8-dihydroneopterin triphosphate: step 3/4.</text>
</comment>
<dbReference type="PANTHER" id="PTHR42844:SF1">
    <property type="entry name" value="DIHYDRONEOPTERIN ALDOLASE 1-RELATED"/>
    <property type="match status" value="1"/>
</dbReference>
<proteinExistence type="inferred from homology"/>
<organism evidence="9 10">
    <name type="scientific">Persicirhabdus sediminis</name>
    <dbReference type="NCBI Taxonomy" id="454144"/>
    <lineage>
        <taxon>Bacteria</taxon>
        <taxon>Pseudomonadati</taxon>
        <taxon>Verrucomicrobiota</taxon>
        <taxon>Verrucomicrobiia</taxon>
        <taxon>Verrucomicrobiales</taxon>
        <taxon>Verrucomicrobiaceae</taxon>
        <taxon>Persicirhabdus</taxon>
    </lineage>
</organism>
<dbReference type="AlphaFoldDB" id="A0A8J7MGQ8"/>
<evidence type="ECO:0000259" key="8">
    <source>
        <dbReference type="SMART" id="SM00905"/>
    </source>
</evidence>
<gene>
    <name evidence="9" type="ORF">JIN82_15355</name>
</gene>
<comment type="similarity">
    <text evidence="3">Belongs to the DHNA family.</text>
</comment>
<name>A0A8J7MGQ8_9BACT</name>
<evidence type="ECO:0000256" key="7">
    <source>
        <dbReference type="ARBA" id="ARBA00032903"/>
    </source>
</evidence>
<evidence type="ECO:0000313" key="10">
    <source>
        <dbReference type="Proteomes" id="UP000624703"/>
    </source>
</evidence>
<dbReference type="GO" id="GO:0046656">
    <property type="term" value="P:folic acid biosynthetic process"/>
    <property type="evidence" value="ECO:0007669"/>
    <property type="project" value="UniProtKB-KW"/>
</dbReference>
<feature type="domain" description="Dihydroneopterin aldolase/epimerase" evidence="8">
    <location>
        <begin position="5"/>
        <end position="114"/>
    </location>
</feature>
<dbReference type="GO" id="GO:0004150">
    <property type="term" value="F:dihydroneopterin aldolase activity"/>
    <property type="evidence" value="ECO:0007669"/>
    <property type="project" value="UniProtKB-EC"/>
</dbReference>
<evidence type="ECO:0000256" key="3">
    <source>
        <dbReference type="ARBA" id="ARBA00005708"/>
    </source>
</evidence>
<dbReference type="Gene3D" id="3.30.1130.10">
    <property type="match status" value="1"/>
</dbReference>
<comment type="caution">
    <text evidence="9">The sequence shown here is derived from an EMBL/GenBank/DDBJ whole genome shotgun (WGS) entry which is preliminary data.</text>
</comment>
<accession>A0A8J7MGQ8</accession>
<dbReference type="GO" id="GO:0005737">
    <property type="term" value="C:cytoplasm"/>
    <property type="evidence" value="ECO:0007669"/>
    <property type="project" value="TreeGrafter"/>
</dbReference>
<evidence type="ECO:0000256" key="5">
    <source>
        <dbReference type="ARBA" id="ARBA00022909"/>
    </source>
</evidence>
<dbReference type="Proteomes" id="UP000624703">
    <property type="component" value="Unassembled WGS sequence"/>
</dbReference>
<dbReference type="SUPFAM" id="SSF55620">
    <property type="entry name" value="Tetrahydrobiopterin biosynthesis enzymes-like"/>
    <property type="match status" value="1"/>
</dbReference>
<dbReference type="InterPro" id="IPR006157">
    <property type="entry name" value="FolB_dom"/>
</dbReference>
<comment type="catalytic activity">
    <reaction evidence="1">
        <text>7,8-dihydroneopterin = 6-hydroxymethyl-7,8-dihydropterin + glycolaldehyde</text>
        <dbReference type="Rhea" id="RHEA:10540"/>
        <dbReference type="ChEBI" id="CHEBI:17001"/>
        <dbReference type="ChEBI" id="CHEBI:17071"/>
        <dbReference type="ChEBI" id="CHEBI:44841"/>
        <dbReference type="EC" id="4.1.2.25"/>
    </reaction>
</comment>
<evidence type="ECO:0000256" key="4">
    <source>
        <dbReference type="ARBA" id="ARBA00013043"/>
    </source>
</evidence>
<protein>
    <recommendedName>
        <fullName evidence="4">dihydroneopterin aldolase</fullName>
        <ecNumber evidence="4">4.1.2.25</ecNumber>
    </recommendedName>
    <alternativeName>
        <fullName evidence="7">7,8-dihydroneopterin aldolase</fullName>
    </alternativeName>
</protein>
<dbReference type="RefSeq" id="WP_200312555.1">
    <property type="nucleotide sequence ID" value="NZ_JAENIM010000046.1"/>
</dbReference>